<proteinExistence type="predicted"/>
<dbReference type="SUPFAM" id="SSF51735">
    <property type="entry name" value="NAD(P)-binding Rossmann-fold domains"/>
    <property type="match status" value="1"/>
</dbReference>
<dbReference type="PANTHER" id="PTHR11011">
    <property type="entry name" value="MALE STERILITY PROTEIN 2-RELATED"/>
    <property type="match status" value="1"/>
</dbReference>
<evidence type="ECO:0000313" key="2">
    <source>
        <dbReference type="Proteomes" id="UP000249799"/>
    </source>
</evidence>
<name>A0A2Z4FGZ6_9DELT</name>
<keyword evidence="2" id="KW-1185">Reference proteome</keyword>
<reference evidence="1 2" key="1">
    <citation type="submission" date="2018-06" db="EMBL/GenBank/DDBJ databases">
        <title>Lujinxingia sediminis gen. nov. sp. nov., a new facultative anaerobic member of the class Deltaproteobacteria, and proposal of Lujinxingaceae fam. nov.</title>
        <authorList>
            <person name="Guo L.-Y."/>
            <person name="Li C.-M."/>
            <person name="Wang S."/>
            <person name="Du Z.-J."/>
        </authorList>
    </citation>
    <scope>NUCLEOTIDE SEQUENCE [LARGE SCALE GENOMIC DNA]</scope>
    <source>
        <strain evidence="1 2">FA350</strain>
    </source>
</reference>
<dbReference type="AlphaFoldDB" id="A0A2Z4FGZ6"/>
<dbReference type="Gene3D" id="3.40.50.720">
    <property type="entry name" value="NAD(P)-binding Rossmann-like Domain"/>
    <property type="match status" value="1"/>
</dbReference>
<dbReference type="InterPro" id="IPR026055">
    <property type="entry name" value="FAR"/>
</dbReference>
<organism evidence="1 2">
    <name type="scientific">Bradymonas sediminis</name>
    <dbReference type="NCBI Taxonomy" id="1548548"/>
    <lineage>
        <taxon>Bacteria</taxon>
        <taxon>Deltaproteobacteria</taxon>
        <taxon>Bradymonadales</taxon>
        <taxon>Bradymonadaceae</taxon>
        <taxon>Bradymonas</taxon>
    </lineage>
</organism>
<accession>A0A2Z4FGZ6</accession>
<dbReference type="GO" id="GO:0080019">
    <property type="term" value="F:alcohol-forming very long-chain fatty acyl-CoA reductase activity"/>
    <property type="evidence" value="ECO:0007669"/>
    <property type="project" value="InterPro"/>
</dbReference>
<protein>
    <submittedName>
        <fullName evidence="1">Acyl-CoA reductase</fullName>
    </submittedName>
</protein>
<dbReference type="InterPro" id="IPR036291">
    <property type="entry name" value="NAD(P)-bd_dom_sf"/>
</dbReference>
<gene>
    <name evidence="1" type="ORF">DN745_02380</name>
</gene>
<dbReference type="OrthoDB" id="9810734at2"/>
<sequence length="393" mass="43701">MVADMNIDVAQSDILEKIDGAVDALDPNLVDGNVLVTGFPGFVAKQLLRRLILLQPRARFYLLIQGHLRGVAERSLAELEEMLPEFEGRWELVEGDITAVNLGMAEAKHRALLDTVTSVWHLAAIYDLAVPERVAYQVNVGGTMKILDFCERASGLKRLNYVSTCYVSGEREGTVYEDELDAGQRHQNHYETTKFWAEVEVRRRAEQIPTVILRPGIIVGDSRTGETDKYDGPYFLIKLLHRMPEWLPMPNVGRGEALVNLIPIDFATDAMAYLGLKAGLTGQTFHIADAHPMQARDVIAAILAAMGRAPAVATVPHELVDAALSRRNVEKLAGVPRETLAYFNHGARYDSRQAQAALGQTGIYCPHLASYIQTLVDYFLRHPEKSFLDRRGA</sequence>
<dbReference type="Pfam" id="PF07993">
    <property type="entry name" value="NAD_binding_4"/>
    <property type="match status" value="1"/>
</dbReference>
<dbReference type="Proteomes" id="UP000249799">
    <property type="component" value="Chromosome"/>
</dbReference>
<dbReference type="KEGG" id="bsed:DN745_02380"/>
<evidence type="ECO:0000313" key="1">
    <source>
        <dbReference type="EMBL" id="AWV88247.1"/>
    </source>
</evidence>
<dbReference type="InterPro" id="IPR013120">
    <property type="entry name" value="FAR_NAD-bd"/>
</dbReference>
<dbReference type="CDD" id="cd05263">
    <property type="entry name" value="MupV_like_SDR_e"/>
    <property type="match status" value="1"/>
</dbReference>
<dbReference type="EMBL" id="CP030032">
    <property type="protein sequence ID" value="AWV88247.1"/>
    <property type="molecule type" value="Genomic_DNA"/>
</dbReference>